<evidence type="ECO:0000256" key="2">
    <source>
        <dbReference type="SAM" id="SignalP"/>
    </source>
</evidence>
<dbReference type="Proteomes" id="UP001499951">
    <property type="component" value="Unassembled WGS sequence"/>
</dbReference>
<sequence length="541" mass="58584">MSSRVTLVLSLLVALVPSAQAASQSDTQDLQRQIQEMQSQFDNLKKSSNDKVDEMQRKLAAFQEQYAVEKKKDTAVRVSLVNGSPTISSDDNSFAISLTGLMQVDYGYYMQGHRATTLGPSYGPDLSSGTNIRRSAIGVKGKMFGNWSYLLLYNFGNSAIETPGSILYSYVQYDGFGPLTIRAGAIAPPSSIEDGTSPADLMFIERNSSSNLQRNIAGAEGRAGVTVAYAGDRLFAALSYSGGKVQDSAVFDEQMAVVGRLSYLAYADQERDQHLIVGGNFLHVFKLPDMVAGGQDTQQTTPGGTALHCFTLGDFPELTVDSTATKLVNTGSLSANHVTSAGMETAGNWKNFYVQSAYYLYQVDRAPIAYNVYTAPSTYAAQTVRPGNNDFHGWYVQASWVLTGESKPFIKATSAFGNPKPFHPLSLKDGGWGAWELAARYSTLNLNSHENSADAVVTGWSGSQKTYTFYNTVRGGNQRIATVGLNWYPVSTIRLLFNYLYVESDRTQVPGPVVSASTPDLPAVAVGQSYSAAAIRLQVAF</sequence>
<protein>
    <submittedName>
        <fullName evidence="3">OprO/OprP family phosphate-selective porin</fullName>
    </submittedName>
</protein>
<feature type="coiled-coil region" evidence="1">
    <location>
        <begin position="20"/>
        <end position="72"/>
    </location>
</feature>
<name>A0ABN1F1W6_9PROT</name>
<dbReference type="Pfam" id="PF07396">
    <property type="entry name" value="Porin_O_P"/>
    <property type="match status" value="1"/>
</dbReference>
<keyword evidence="4" id="KW-1185">Reference proteome</keyword>
<dbReference type="Gene3D" id="2.40.160.10">
    <property type="entry name" value="Porin"/>
    <property type="match status" value="1"/>
</dbReference>
<dbReference type="RefSeq" id="WP_166937000.1">
    <property type="nucleotide sequence ID" value="NZ_BAAADD010000008.1"/>
</dbReference>
<evidence type="ECO:0000256" key="1">
    <source>
        <dbReference type="SAM" id="Coils"/>
    </source>
</evidence>
<feature type="signal peptide" evidence="2">
    <location>
        <begin position="1"/>
        <end position="21"/>
    </location>
</feature>
<accession>A0ABN1F1W6</accession>
<organism evidence="3 4">
    <name type="scientific">Rhizomicrobium electricum</name>
    <dbReference type="NCBI Taxonomy" id="480070"/>
    <lineage>
        <taxon>Bacteria</taxon>
        <taxon>Pseudomonadati</taxon>
        <taxon>Pseudomonadota</taxon>
        <taxon>Alphaproteobacteria</taxon>
        <taxon>Micropepsales</taxon>
        <taxon>Micropepsaceae</taxon>
        <taxon>Rhizomicrobium</taxon>
    </lineage>
</organism>
<proteinExistence type="predicted"/>
<dbReference type="InterPro" id="IPR023614">
    <property type="entry name" value="Porin_dom_sf"/>
</dbReference>
<evidence type="ECO:0000313" key="3">
    <source>
        <dbReference type="EMBL" id="GAA0580230.1"/>
    </source>
</evidence>
<keyword evidence="2" id="KW-0732">Signal</keyword>
<dbReference type="EMBL" id="BAAADD010000008">
    <property type="protein sequence ID" value="GAA0580230.1"/>
    <property type="molecule type" value="Genomic_DNA"/>
</dbReference>
<reference evidence="3 4" key="1">
    <citation type="journal article" date="2019" name="Int. J. Syst. Evol. Microbiol.">
        <title>The Global Catalogue of Microorganisms (GCM) 10K type strain sequencing project: providing services to taxonomists for standard genome sequencing and annotation.</title>
        <authorList>
            <consortium name="The Broad Institute Genomics Platform"/>
            <consortium name="The Broad Institute Genome Sequencing Center for Infectious Disease"/>
            <person name="Wu L."/>
            <person name="Ma J."/>
        </authorList>
    </citation>
    <scope>NUCLEOTIDE SEQUENCE [LARGE SCALE GENOMIC DNA]</scope>
    <source>
        <strain evidence="3 4">JCM 15089</strain>
    </source>
</reference>
<evidence type="ECO:0000313" key="4">
    <source>
        <dbReference type="Proteomes" id="UP001499951"/>
    </source>
</evidence>
<keyword evidence="1" id="KW-0175">Coiled coil</keyword>
<dbReference type="InterPro" id="IPR010870">
    <property type="entry name" value="Porin_O/P"/>
</dbReference>
<feature type="chain" id="PRO_5046181749" evidence="2">
    <location>
        <begin position="22"/>
        <end position="541"/>
    </location>
</feature>
<gene>
    <name evidence="3" type="ORF">GCM10008942_31420</name>
</gene>
<comment type="caution">
    <text evidence="3">The sequence shown here is derived from an EMBL/GenBank/DDBJ whole genome shotgun (WGS) entry which is preliminary data.</text>
</comment>